<sequence length="221" mass="23403">MILRSAARNRLWLAVIGLVSVLAGSVLLLVGTGLAAELEHLLPDSVVLPSTGQTLEEAVATLDWMPAVVLTVSVLVALGVLVWLIRGVPRPPRSPELQLQQDGRTGVTVLPAKVLASAVEEAAEDVPDVVSADAHIGGQARRPQVMLVVEAEERGDLAELLDRLIQDVCGDLARSLETRLGSVSIVLDPVLRTRASSTATVTRPSPGVELRRHDDAPVVGR</sequence>
<evidence type="ECO:0000313" key="3">
    <source>
        <dbReference type="EMBL" id="GAA3074824.1"/>
    </source>
</evidence>
<keyword evidence="4" id="KW-1185">Reference proteome</keyword>
<evidence type="ECO:0008006" key="5">
    <source>
        <dbReference type="Google" id="ProtNLM"/>
    </source>
</evidence>
<keyword evidence="2" id="KW-1133">Transmembrane helix</keyword>
<feature type="region of interest" description="Disordered" evidence="1">
    <location>
        <begin position="197"/>
        <end position="221"/>
    </location>
</feature>
<proteinExistence type="predicted"/>
<evidence type="ECO:0000256" key="2">
    <source>
        <dbReference type="SAM" id="Phobius"/>
    </source>
</evidence>
<evidence type="ECO:0000313" key="4">
    <source>
        <dbReference type="Proteomes" id="UP001500236"/>
    </source>
</evidence>
<keyword evidence="2" id="KW-0812">Transmembrane</keyword>
<feature type="compositionally biased region" description="Basic and acidic residues" evidence="1">
    <location>
        <begin position="209"/>
        <end position="221"/>
    </location>
</feature>
<comment type="caution">
    <text evidence="3">The sequence shown here is derived from an EMBL/GenBank/DDBJ whole genome shotgun (WGS) entry which is preliminary data.</text>
</comment>
<dbReference type="RefSeq" id="WP_344684174.1">
    <property type="nucleotide sequence ID" value="NZ_BAAAVT010000023.1"/>
</dbReference>
<feature type="compositionally biased region" description="Low complexity" evidence="1">
    <location>
        <begin position="197"/>
        <end position="206"/>
    </location>
</feature>
<keyword evidence="2" id="KW-0472">Membrane</keyword>
<reference evidence="4" key="1">
    <citation type="journal article" date="2019" name="Int. J. Syst. Evol. Microbiol.">
        <title>The Global Catalogue of Microorganisms (GCM) 10K type strain sequencing project: providing services to taxonomists for standard genome sequencing and annotation.</title>
        <authorList>
            <consortium name="The Broad Institute Genomics Platform"/>
            <consortium name="The Broad Institute Genome Sequencing Center for Infectious Disease"/>
            <person name="Wu L."/>
            <person name="Ma J."/>
        </authorList>
    </citation>
    <scope>NUCLEOTIDE SEQUENCE [LARGE SCALE GENOMIC DNA]</scope>
    <source>
        <strain evidence="4">JCM 14309</strain>
    </source>
</reference>
<evidence type="ECO:0000256" key="1">
    <source>
        <dbReference type="SAM" id="MobiDB-lite"/>
    </source>
</evidence>
<organism evidence="3 4">
    <name type="scientific">Nesterenkonia aethiopica</name>
    <dbReference type="NCBI Taxonomy" id="269144"/>
    <lineage>
        <taxon>Bacteria</taxon>
        <taxon>Bacillati</taxon>
        <taxon>Actinomycetota</taxon>
        <taxon>Actinomycetes</taxon>
        <taxon>Micrococcales</taxon>
        <taxon>Micrococcaceae</taxon>
        <taxon>Nesterenkonia</taxon>
    </lineage>
</organism>
<name>A0ABP6M3B7_9MICC</name>
<protein>
    <recommendedName>
        <fullName evidence="5">Alkaline shock response membrane anchor protein AmaP</fullName>
    </recommendedName>
</protein>
<feature type="transmembrane region" description="Helical" evidence="2">
    <location>
        <begin position="64"/>
        <end position="85"/>
    </location>
</feature>
<accession>A0ABP6M3B7</accession>
<dbReference type="EMBL" id="BAAAVT010000023">
    <property type="protein sequence ID" value="GAA3074824.1"/>
    <property type="molecule type" value="Genomic_DNA"/>
</dbReference>
<dbReference type="Proteomes" id="UP001500236">
    <property type="component" value="Unassembled WGS sequence"/>
</dbReference>
<gene>
    <name evidence="3" type="ORF">GCM10010529_28320</name>
</gene>